<dbReference type="GO" id="GO:0005829">
    <property type="term" value="C:cytosol"/>
    <property type="evidence" value="ECO:0007669"/>
    <property type="project" value="TreeGrafter"/>
</dbReference>
<protein>
    <recommendedName>
        <fullName evidence="6">Hormone-sensitive lipase</fullName>
    </recommendedName>
</protein>
<dbReference type="PANTHER" id="PTHR23025:SF3">
    <property type="entry name" value="HORMONE-SENSITIVE LIPASE"/>
    <property type="match status" value="1"/>
</dbReference>
<evidence type="ECO:0000259" key="2">
    <source>
        <dbReference type="Pfam" id="PF06350"/>
    </source>
</evidence>
<dbReference type="Gene3D" id="3.40.50.1820">
    <property type="entry name" value="alpha/beta hydrolase"/>
    <property type="match status" value="2"/>
</dbReference>
<dbReference type="InterPro" id="IPR029058">
    <property type="entry name" value="AB_hydrolase_fold"/>
</dbReference>
<evidence type="ECO:0008006" key="6">
    <source>
        <dbReference type="Google" id="ProtNLM"/>
    </source>
</evidence>
<organism evidence="4 5">
    <name type="scientific">Bursaphelenchus okinawaensis</name>
    <dbReference type="NCBI Taxonomy" id="465554"/>
    <lineage>
        <taxon>Eukaryota</taxon>
        <taxon>Metazoa</taxon>
        <taxon>Ecdysozoa</taxon>
        <taxon>Nematoda</taxon>
        <taxon>Chromadorea</taxon>
        <taxon>Rhabditida</taxon>
        <taxon>Tylenchina</taxon>
        <taxon>Tylenchomorpha</taxon>
        <taxon>Aphelenchoidea</taxon>
        <taxon>Aphelenchoididae</taxon>
        <taxon>Bursaphelenchus</taxon>
    </lineage>
</organism>
<proteinExistence type="predicted"/>
<dbReference type="AlphaFoldDB" id="A0A811KMD0"/>
<dbReference type="Pfam" id="PF07859">
    <property type="entry name" value="Abhydrolase_3"/>
    <property type="match status" value="2"/>
</dbReference>
<feature type="domain" description="Hormone-sensitive lipase N-terminal" evidence="2">
    <location>
        <begin position="38"/>
        <end position="336"/>
    </location>
</feature>
<dbReference type="GO" id="GO:0019433">
    <property type="term" value="P:triglyceride catabolic process"/>
    <property type="evidence" value="ECO:0007669"/>
    <property type="project" value="TreeGrafter"/>
</dbReference>
<dbReference type="EMBL" id="CAJFCW020000003">
    <property type="protein sequence ID" value="CAG9105198.1"/>
    <property type="molecule type" value="Genomic_DNA"/>
</dbReference>
<gene>
    <name evidence="4" type="ORF">BOKJ2_LOCUS6391</name>
</gene>
<feature type="region of interest" description="Disordered" evidence="1">
    <location>
        <begin position="582"/>
        <end position="616"/>
    </location>
</feature>
<reference evidence="4" key="1">
    <citation type="submission" date="2020-09" db="EMBL/GenBank/DDBJ databases">
        <authorList>
            <person name="Kikuchi T."/>
        </authorList>
    </citation>
    <scope>NUCLEOTIDE SEQUENCE</scope>
    <source>
        <strain evidence="4">SH1</strain>
    </source>
</reference>
<dbReference type="GO" id="GO:0004771">
    <property type="term" value="F:sterol ester esterase activity"/>
    <property type="evidence" value="ECO:0007669"/>
    <property type="project" value="TreeGrafter"/>
</dbReference>
<dbReference type="InterPro" id="IPR010468">
    <property type="entry name" value="HSL_N"/>
</dbReference>
<dbReference type="EMBL" id="CAJFDH010000003">
    <property type="protein sequence ID" value="CAD5216034.1"/>
    <property type="molecule type" value="Genomic_DNA"/>
</dbReference>
<dbReference type="Proteomes" id="UP000614601">
    <property type="component" value="Unassembled WGS sequence"/>
</dbReference>
<keyword evidence="5" id="KW-1185">Reference proteome</keyword>
<dbReference type="SUPFAM" id="SSF53474">
    <property type="entry name" value="alpha/beta-Hydrolases"/>
    <property type="match status" value="1"/>
</dbReference>
<name>A0A811KMD0_9BILA</name>
<evidence type="ECO:0000259" key="3">
    <source>
        <dbReference type="Pfam" id="PF07859"/>
    </source>
</evidence>
<sequence>MLEEGYRAGTEKKDSYRASHSKVRLEATLSVERNAVVALLKQQTIDNQAWFSAHGSNNYHSRIVECCQELTLNIDLISGSVKTIQEASYKCDYDEHTPGNGFRSLVCICDTVMLQLVAIMKNCSDNRNSIMFRSKWICKEMESFAAIFRFLILAFQHVVFLLEDMPSSSLFPPLDSDYMKYSGVLKGIENLDASCFYGRSFGFQFSPSVTRIFRLIGIVLATYSLSWDNGSAAFSSLMASSRFLLSPEQRAHRIIKVTREADIEFCRGFWNLSEIPAPKYFCPSMAVYQMVHIPMMGPLKMEKQGGGVVMIPEPSSHGPPAPIKMRLFSSVYREGIATNPGCRTVCPASPNLVVHCHGGGYVATTSKSHETYLRSWAKDLGCPLVSIEYSLSPEFPFPRPTEEVLYAFAWMLNNPEKVGWTGKKIVFCGDSAGGNLIVSTSLKLIELGTKKRPDGLVPIYTPFLFQYLPSPSRVLSFMDPLLHMGVVIRCAAAYTNACPNGTKAEQDRREAEEKAHVHHKSLLEYVDEINKQKENMGLFNLADFGSQPIVSLVNLTETSLSTMNMFTPNNTASITLDKIVESEANTSSSSDETRERSGNDSGMNTNGEEEDEEAEAQPNITLVHVDGDPNHICLSANNYDHHLLDYLQSHPLTKDSLQPLSVPTLEEDDDAFETSFYEDSDDTTPVQSKSFTAFSTPNNKISLSNKKRVTQTERPAKTKVTRGRSLSQSLLDTASQAAGHAYDSFSNWFEGEHAPLGHVDKPKLTRSKTMSVYESALIQQAEAEKMESCFTELLKLDLPREYLISPMYTPDEILKQLPPTYFIACHLDPLLDDTVSFARRLRNAGGTVKSVDLLDALPHGFLNFTPMSKECHEGAHACLRRIKEALLS</sequence>
<dbReference type="Proteomes" id="UP000783686">
    <property type="component" value="Unassembled WGS sequence"/>
</dbReference>
<comment type="caution">
    <text evidence="4">The sequence shown here is derived from an EMBL/GenBank/DDBJ whole genome shotgun (WGS) entry which is preliminary data.</text>
</comment>
<dbReference type="OrthoDB" id="408631at2759"/>
<dbReference type="GO" id="GO:0008203">
    <property type="term" value="P:cholesterol metabolic process"/>
    <property type="evidence" value="ECO:0007669"/>
    <property type="project" value="InterPro"/>
</dbReference>
<dbReference type="GO" id="GO:0004806">
    <property type="term" value="F:triacylglycerol lipase activity"/>
    <property type="evidence" value="ECO:0007669"/>
    <property type="project" value="TreeGrafter"/>
</dbReference>
<dbReference type="PANTHER" id="PTHR23025">
    <property type="entry name" value="TRIACYLGLYCEROL LIPASE"/>
    <property type="match status" value="1"/>
</dbReference>
<feature type="region of interest" description="Disordered" evidence="1">
    <location>
        <begin position="706"/>
        <end position="725"/>
    </location>
</feature>
<evidence type="ECO:0000313" key="4">
    <source>
        <dbReference type="EMBL" id="CAD5216034.1"/>
    </source>
</evidence>
<dbReference type="Pfam" id="PF06350">
    <property type="entry name" value="HSL_N"/>
    <property type="match status" value="1"/>
</dbReference>
<feature type="domain" description="Alpha/beta hydrolase fold-3" evidence="3">
    <location>
        <begin position="353"/>
        <end position="473"/>
    </location>
</feature>
<accession>A0A811KMD0</accession>
<evidence type="ECO:0000313" key="5">
    <source>
        <dbReference type="Proteomes" id="UP000614601"/>
    </source>
</evidence>
<evidence type="ECO:0000256" key="1">
    <source>
        <dbReference type="SAM" id="MobiDB-lite"/>
    </source>
</evidence>
<feature type="domain" description="Alpha/beta hydrolase fold-3" evidence="3">
    <location>
        <begin position="777"/>
        <end position="862"/>
    </location>
</feature>
<dbReference type="InterPro" id="IPR013094">
    <property type="entry name" value="AB_hydrolase_3"/>
</dbReference>